<sequence length="113" mass="12469">MRLVTGVTVFLTLGTVIDAKITQLNSMDCAEGEDVKLPCNHSTVSGNDNILWYRQNPNQSPQYIIQGLQNTVTNSMGSLIIASDRKKSSTLVLPHVTPRDTAVCYCDFFFSNV</sequence>
<evidence type="ECO:0000256" key="2">
    <source>
        <dbReference type="ARBA" id="ARBA00022475"/>
    </source>
</evidence>
<evidence type="ECO:0000313" key="10">
    <source>
        <dbReference type="Ensembl" id="ENSCWAP00000005130.1"/>
    </source>
</evidence>
<evidence type="ECO:0000256" key="6">
    <source>
        <dbReference type="ARBA" id="ARBA00023157"/>
    </source>
</evidence>
<keyword evidence="11" id="KW-1185">Reference proteome</keyword>
<dbReference type="Ensembl" id="ENSCWAT00000005553.1">
    <property type="protein sequence ID" value="ENSCWAP00000005130.1"/>
    <property type="gene ID" value="ENSCWAG00000003960.1"/>
</dbReference>
<evidence type="ECO:0000256" key="4">
    <source>
        <dbReference type="ARBA" id="ARBA00022859"/>
    </source>
</evidence>
<evidence type="ECO:0000256" key="3">
    <source>
        <dbReference type="ARBA" id="ARBA00022729"/>
    </source>
</evidence>
<evidence type="ECO:0000256" key="8">
    <source>
        <dbReference type="SAM" id="SignalP"/>
    </source>
</evidence>
<dbReference type="PANTHER" id="PTHR19433:SF132">
    <property type="entry name" value="T CELL RECEPTOR ALPHA VARIABLE 26-1"/>
    <property type="match status" value="1"/>
</dbReference>
<comment type="subcellular location">
    <subcellularLocation>
        <location evidence="1">Cell membrane</location>
    </subcellularLocation>
</comment>
<dbReference type="InterPro" id="IPR036179">
    <property type="entry name" value="Ig-like_dom_sf"/>
</dbReference>
<keyword evidence="5" id="KW-0472">Membrane</keyword>
<reference evidence="10" key="1">
    <citation type="submission" date="2025-08" db="UniProtKB">
        <authorList>
            <consortium name="Ensembl"/>
        </authorList>
    </citation>
    <scope>IDENTIFICATION</scope>
</reference>
<dbReference type="AlphaFoldDB" id="A0A8C3VRA0"/>
<proteinExistence type="predicted"/>
<dbReference type="InterPro" id="IPR007110">
    <property type="entry name" value="Ig-like_dom"/>
</dbReference>
<dbReference type="Pfam" id="PF07686">
    <property type="entry name" value="V-set"/>
    <property type="match status" value="1"/>
</dbReference>
<dbReference type="GeneTree" id="ENSGT00940000162998"/>
<dbReference type="PROSITE" id="PS50835">
    <property type="entry name" value="IG_LIKE"/>
    <property type="match status" value="1"/>
</dbReference>
<dbReference type="SMART" id="SM00406">
    <property type="entry name" value="IGv"/>
    <property type="match status" value="1"/>
</dbReference>
<organism evidence="10 11">
    <name type="scientific">Catagonus wagneri</name>
    <name type="common">Chacoan peccary</name>
    <dbReference type="NCBI Taxonomy" id="51154"/>
    <lineage>
        <taxon>Eukaryota</taxon>
        <taxon>Metazoa</taxon>
        <taxon>Chordata</taxon>
        <taxon>Craniata</taxon>
        <taxon>Vertebrata</taxon>
        <taxon>Euteleostomi</taxon>
        <taxon>Mammalia</taxon>
        <taxon>Eutheria</taxon>
        <taxon>Laurasiatheria</taxon>
        <taxon>Artiodactyla</taxon>
        <taxon>Suina</taxon>
        <taxon>Tayassuidae</taxon>
        <taxon>Catagonus</taxon>
    </lineage>
</organism>
<dbReference type="InterPro" id="IPR013783">
    <property type="entry name" value="Ig-like_fold"/>
</dbReference>
<dbReference type="SUPFAM" id="SSF48726">
    <property type="entry name" value="Immunoglobulin"/>
    <property type="match status" value="1"/>
</dbReference>
<feature type="chain" id="PRO_5034894870" evidence="8">
    <location>
        <begin position="20"/>
        <end position="113"/>
    </location>
</feature>
<dbReference type="GO" id="GO:0005886">
    <property type="term" value="C:plasma membrane"/>
    <property type="evidence" value="ECO:0007669"/>
    <property type="project" value="UniProtKB-SubCell"/>
</dbReference>
<keyword evidence="7" id="KW-0325">Glycoprotein</keyword>
<evidence type="ECO:0000256" key="5">
    <source>
        <dbReference type="ARBA" id="ARBA00023136"/>
    </source>
</evidence>
<dbReference type="GO" id="GO:0002376">
    <property type="term" value="P:immune system process"/>
    <property type="evidence" value="ECO:0007669"/>
    <property type="project" value="UniProtKB-KW"/>
</dbReference>
<dbReference type="InterPro" id="IPR052051">
    <property type="entry name" value="TCR_complex_component"/>
</dbReference>
<dbReference type="Proteomes" id="UP000694540">
    <property type="component" value="Unplaced"/>
</dbReference>
<dbReference type="InterPro" id="IPR013106">
    <property type="entry name" value="Ig_V-set"/>
</dbReference>
<dbReference type="PANTHER" id="PTHR19433">
    <property type="entry name" value="T-CELL RECEPTOR ALPHA CHAIN V REGION-RELATED"/>
    <property type="match status" value="1"/>
</dbReference>
<dbReference type="Gene3D" id="2.60.40.10">
    <property type="entry name" value="Immunoglobulins"/>
    <property type="match status" value="1"/>
</dbReference>
<reference evidence="10" key="2">
    <citation type="submission" date="2025-09" db="UniProtKB">
        <authorList>
            <consortium name="Ensembl"/>
        </authorList>
    </citation>
    <scope>IDENTIFICATION</scope>
</reference>
<keyword evidence="3 8" id="KW-0732">Signal</keyword>
<evidence type="ECO:0000256" key="1">
    <source>
        <dbReference type="ARBA" id="ARBA00004236"/>
    </source>
</evidence>
<evidence type="ECO:0000313" key="11">
    <source>
        <dbReference type="Proteomes" id="UP000694540"/>
    </source>
</evidence>
<evidence type="ECO:0000256" key="7">
    <source>
        <dbReference type="ARBA" id="ARBA00023180"/>
    </source>
</evidence>
<keyword evidence="2" id="KW-1003">Cell membrane</keyword>
<protein>
    <submittedName>
        <fullName evidence="10">T cell receptor alpha variable 26-1</fullName>
    </submittedName>
</protein>
<gene>
    <name evidence="10" type="primary">TRAV26-1</name>
</gene>
<name>A0A8C3VRA0_9CETA</name>
<accession>A0A8C3VRA0</accession>
<feature type="signal peptide" evidence="8">
    <location>
        <begin position="1"/>
        <end position="19"/>
    </location>
</feature>
<dbReference type="GO" id="GO:0009617">
    <property type="term" value="P:response to bacterium"/>
    <property type="evidence" value="ECO:0007669"/>
    <property type="project" value="TreeGrafter"/>
</dbReference>
<keyword evidence="4" id="KW-0391">Immunity</keyword>
<feature type="domain" description="Ig-like" evidence="9">
    <location>
        <begin position="19"/>
        <end position="113"/>
    </location>
</feature>
<keyword evidence="6" id="KW-1015">Disulfide bond</keyword>
<evidence type="ECO:0000259" key="9">
    <source>
        <dbReference type="PROSITE" id="PS50835"/>
    </source>
</evidence>